<feature type="domain" description="Ig-like" evidence="1">
    <location>
        <begin position="95"/>
        <end position="166"/>
    </location>
</feature>
<dbReference type="AlphaFoldDB" id="H3A808"/>
<feature type="domain" description="Ig-like" evidence="1">
    <location>
        <begin position="2"/>
        <end position="90"/>
    </location>
</feature>
<dbReference type="Ensembl" id="ENSLACT00000005829.1">
    <property type="protein sequence ID" value="ENSLACP00000005779.1"/>
    <property type="gene ID" value="ENSLACG00000005129.1"/>
</dbReference>
<reference evidence="3" key="1">
    <citation type="submission" date="2011-08" db="EMBL/GenBank/DDBJ databases">
        <title>The draft genome of Latimeria chalumnae.</title>
        <authorList>
            <person name="Di Palma F."/>
            <person name="Alfoldi J."/>
            <person name="Johnson J."/>
            <person name="Berlin A."/>
            <person name="Gnerre S."/>
            <person name="Jaffe D."/>
            <person name="MacCallum I."/>
            <person name="Young S."/>
            <person name="Walker B.J."/>
            <person name="Lander E."/>
            <person name="Lindblad-Toh K."/>
        </authorList>
    </citation>
    <scope>NUCLEOTIDE SEQUENCE [LARGE SCALE GENOMIC DNA]</scope>
    <source>
        <strain evidence="3">Wild caught</strain>
    </source>
</reference>
<dbReference type="HOGENOM" id="CLU_059294_0_0_1"/>
<feature type="domain" description="Ig-like" evidence="1">
    <location>
        <begin position="276"/>
        <end position="357"/>
    </location>
</feature>
<dbReference type="PROSITE" id="PS00290">
    <property type="entry name" value="IG_MHC"/>
    <property type="match status" value="1"/>
</dbReference>
<evidence type="ECO:0000313" key="3">
    <source>
        <dbReference type="Proteomes" id="UP000008672"/>
    </source>
</evidence>
<dbReference type="CDD" id="cd00096">
    <property type="entry name" value="Ig"/>
    <property type="match status" value="1"/>
</dbReference>
<reference evidence="2" key="2">
    <citation type="submission" date="2025-08" db="UniProtKB">
        <authorList>
            <consortium name="Ensembl"/>
        </authorList>
    </citation>
    <scope>IDENTIFICATION</scope>
</reference>
<dbReference type="Proteomes" id="UP000008672">
    <property type="component" value="Unassembled WGS sequence"/>
</dbReference>
<organism evidence="2 3">
    <name type="scientific">Latimeria chalumnae</name>
    <name type="common">Coelacanth</name>
    <dbReference type="NCBI Taxonomy" id="7897"/>
    <lineage>
        <taxon>Eukaryota</taxon>
        <taxon>Metazoa</taxon>
        <taxon>Chordata</taxon>
        <taxon>Craniata</taxon>
        <taxon>Vertebrata</taxon>
        <taxon>Euteleostomi</taxon>
        <taxon>Coelacanthiformes</taxon>
        <taxon>Coelacanthidae</taxon>
        <taxon>Latimeria</taxon>
    </lineage>
</organism>
<dbReference type="PANTHER" id="PTHR46013">
    <property type="entry name" value="VASCULAR CELL ADHESION MOLECULE 1"/>
    <property type="match status" value="1"/>
</dbReference>
<accession>H3A808</accession>
<name>H3A808_LATCH</name>
<reference evidence="2" key="3">
    <citation type="submission" date="2025-09" db="UniProtKB">
        <authorList>
            <consortium name="Ensembl"/>
        </authorList>
    </citation>
    <scope>IDENTIFICATION</scope>
</reference>
<dbReference type="InterPro" id="IPR003599">
    <property type="entry name" value="Ig_sub"/>
</dbReference>
<sequence length="386" mass="42730">FPDMNSYRNMYVSVRQSPSSAKEGEGVTLTCTANTSDTTTTYTWYREGHSQPMISGQTLQRYATVSETGGYYCTASNSFQQGTSTVFHLNILSPPNRIGIDVYPRGDIKGGSDVSLTCNSNGNPKPSYKWFQSKGKGWADKGTGNVLTLSQVTSEDQGEYYCQAQHELGEINSPMIPINIIYPPKNVKIEITPRGDIREGSDVTLTCNSSGNPRPSYKWFVYKNQRWADKGTGDRLVLRMVTSENHEDYYCQVQNSLGIVNTPPVRINVFYPPKHPKAEVNPKGDTKEGDDVTLTCSSHGNPEVSYSWCKGDHCDKEASTKILILKNVTSEDTGGYYCTAQNSLGTVKTTAIHINVTCKYSCSVQKPLKEGLLISLLYLLINLPLQ</sequence>
<dbReference type="PANTHER" id="PTHR46013:SF4">
    <property type="entry name" value="B-CELL RECEPTOR CD22-RELATED"/>
    <property type="match status" value="1"/>
</dbReference>
<dbReference type="InterPro" id="IPR013783">
    <property type="entry name" value="Ig-like_fold"/>
</dbReference>
<dbReference type="GeneTree" id="ENSGT00940000156511"/>
<evidence type="ECO:0000259" key="1">
    <source>
        <dbReference type="PROSITE" id="PS50835"/>
    </source>
</evidence>
<dbReference type="Pfam" id="PF13927">
    <property type="entry name" value="Ig_3"/>
    <property type="match status" value="4"/>
</dbReference>
<dbReference type="EMBL" id="AFYH01227337">
    <property type="status" value="NOT_ANNOTATED_CDS"/>
    <property type="molecule type" value="Genomic_DNA"/>
</dbReference>
<dbReference type="InterPro" id="IPR036179">
    <property type="entry name" value="Ig-like_dom_sf"/>
</dbReference>
<dbReference type="SMART" id="SM00409">
    <property type="entry name" value="IG"/>
    <property type="match status" value="4"/>
</dbReference>
<protein>
    <recommendedName>
        <fullName evidence="1">Ig-like domain-containing protein</fullName>
    </recommendedName>
</protein>
<dbReference type="Gene3D" id="2.60.40.10">
    <property type="entry name" value="Immunoglobulins"/>
    <property type="match status" value="4"/>
</dbReference>
<dbReference type="PROSITE" id="PS50835">
    <property type="entry name" value="IG_LIKE"/>
    <property type="match status" value="4"/>
</dbReference>
<dbReference type="SMART" id="SM00408">
    <property type="entry name" value="IGc2"/>
    <property type="match status" value="4"/>
</dbReference>
<proteinExistence type="predicted"/>
<keyword evidence="3" id="KW-1185">Reference proteome</keyword>
<dbReference type="EMBL" id="AFYH01227338">
    <property type="status" value="NOT_ANNOTATED_CDS"/>
    <property type="molecule type" value="Genomic_DNA"/>
</dbReference>
<feature type="domain" description="Ig-like" evidence="1">
    <location>
        <begin position="184"/>
        <end position="268"/>
    </location>
</feature>
<dbReference type="SUPFAM" id="SSF48726">
    <property type="entry name" value="Immunoglobulin"/>
    <property type="match status" value="4"/>
</dbReference>
<dbReference type="InterPro" id="IPR003598">
    <property type="entry name" value="Ig_sub2"/>
</dbReference>
<dbReference type="InterPro" id="IPR003006">
    <property type="entry name" value="Ig/MHC_CS"/>
</dbReference>
<dbReference type="InterPro" id="IPR007110">
    <property type="entry name" value="Ig-like_dom"/>
</dbReference>
<evidence type="ECO:0000313" key="2">
    <source>
        <dbReference type="Ensembl" id="ENSLACP00000005779.1"/>
    </source>
</evidence>